<dbReference type="RefSeq" id="WP_114023017.1">
    <property type="nucleotide sequence ID" value="NZ_QOIN01000046.1"/>
</dbReference>
<dbReference type="AlphaFoldDB" id="A0A367EUN0"/>
<sequence length="128" mass="13857">MDNDRHVEAAADVGAVPAPYPRPVSGITADLDRAFAVLRQLRELAGDPAAARDDERVYDFSIRWGTLLSGRLERLAHYAARGELTGEQAKRYQELRARLRDAASSAARLDLADPGVVPRLTLPGAPGP</sequence>
<accession>A0A367EUN0</accession>
<evidence type="ECO:0000313" key="2">
    <source>
        <dbReference type="Proteomes" id="UP000252914"/>
    </source>
</evidence>
<comment type="caution">
    <text evidence="1">The sequence shown here is derived from an EMBL/GenBank/DDBJ whole genome shotgun (WGS) entry which is preliminary data.</text>
</comment>
<keyword evidence="2" id="KW-1185">Reference proteome</keyword>
<dbReference type="EMBL" id="QOIN01000046">
    <property type="protein sequence ID" value="RCG21382.1"/>
    <property type="molecule type" value="Genomic_DNA"/>
</dbReference>
<dbReference type="Proteomes" id="UP000252914">
    <property type="component" value="Unassembled WGS sequence"/>
</dbReference>
<organism evidence="1 2">
    <name type="scientific">Streptomyces diacarni</name>
    <dbReference type="NCBI Taxonomy" id="2800381"/>
    <lineage>
        <taxon>Bacteria</taxon>
        <taxon>Bacillati</taxon>
        <taxon>Actinomycetota</taxon>
        <taxon>Actinomycetes</taxon>
        <taxon>Kitasatosporales</taxon>
        <taxon>Streptomycetaceae</taxon>
        <taxon>Streptomyces</taxon>
    </lineage>
</organism>
<proteinExistence type="predicted"/>
<protein>
    <submittedName>
        <fullName evidence="1">Uncharacterized protein</fullName>
    </submittedName>
</protein>
<evidence type="ECO:0000313" key="1">
    <source>
        <dbReference type="EMBL" id="RCG21382.1"/>
    </source>
</evidence>
<gene>
    <name evidence="1" type="ORF">DTL70_18250</name>
</gene>
<reference evidence="1 2" key="1">
    <citation type="submission" date="2018-06" db="EMBL/GenBank/DDBJ databases">
        <title>Streptomyces reniochalinae sp. nov. and Streptomyces diacarnus sp. nov. from marine sponges.</title>
        <authorList>
            <person name="Li L."/>
        </authorList>
    </citation>
    <scope>NUCLEOTIDE SEQUENCE [LARGE SCALE GENOMIC DNA]</scope>
    <source>
        <strain evidence="1 2">LHW51701</strain>
    </source>
</reference>
<name>A0A367EUN0_9ACTN</name>